<organism evidence="3 4">
    <name type="scientific">Quercus suber</name>
    <name type="common">Cork oak</name>
    <dbReference type="NCBI Taxonomy" id="58331"/>
    <lineage>
        <taxon>Eukaryota</taxon>
        <taxon>Viridiplantae</taxon>
        <taxon>Streptophyta</taxon>
        <taxon>Embryophyta</taxon>
        <taxon>Tracheophyta</taxon>
        <taxon>Spermatophyta</taxon>
        <taxon>Magnoliopsida</taxon>
        <taxon>eudicotyledons</taxon>
        <taxon>Gunneridae</taxon>
        <taxon>Pentapetalae</taxon>
        <taxon>rosids</taxon>
        <taxon>fabids</taxon>
        <taxon>Fagales</taxon>
        <taxon>Fagaceae</taxon>
        <taxon>Quercus</taxon>
    </lineage>
</organism>
<accession>A0AAW0K9J2</accession>
<dbReference type="PANTHER" id="PTHR47926:SF347">
    <property type="entry name" value="PENTATRICOPEPTIDE REPEAT-CONTAINING PROTEIN"/>
    <property type="match status" value="1"/>
</dbReference>
<dbReference type="AlphaFoldDB" id="A0AAW0K9J2"/>
<dbReference type="GO" id="GO:0009451">
    <property type="term" value="P:RNA modification"/>
    <property type="evidence" value="ECO:0007669"/>
    <property type="project" value="InterPro"/>
</dbReference>
<evidence type="ECO:0000313" key="3">
    <source>
        <dbReference type="EMBL" id="KAK7835747.1"/>
    </source>
</evidence>
<dbReference type="InterPro" id="IPR002885">
    <property type="entry name" value="PPR_rpt"/>
</dbReference>
<dbReference type="PROSITE" id="PS51375">
    <property type="entry name" value="PPR"/>
    <property type="match status" value="1"/>
</dbReference>
<evidence type="ECO:0000313" key="4">
    <source>
        <dbReference type="Proteomes" id="UP000237347"/>
    </source>
</evidence>
<keyword evidence="1" id="KW-0677">Repeat</keyword>
<proteinExistence type="predicted"/>
<sequence>MVVILSACAELGNLSLGRWVHSLVIVRGMVLNFQLGTALVNMYSKSGDVDYAWWVFDRVQEKNVWTWSAMISGLAQHGSTMEALDLLLKMMYKSSKKMKNT</sequence>
<reference evidence="3 4" key="1">
    <citation type="journal article" date="2018" name="Sci. Data">
        <title>The draft genome sequence of cork oak.</title>
        <authorList>
            <person name="Ramos A.M."/>
            <person name="Usie A."/>
            <person name="Barbosa P."/>
            <person name="Barros P.M."/>
            <person name="Capote T."/>
            <person name="Chaves I."/>
            <person name="Simoes F."/>
            <person name="Abreu I."/>
            <person name="Carrasquinho I."/>
            <person name="Faro C."/>
            <person name="Guimaraes J.B."/>
            <person name="Mendonca D."/>
            <person name="Nobrega F."/>
            <person name="Rodrigues L."/>
            <person name="Saibo N.J.M."/>
            <person name="Varela M.C."/>
            <person name="Egas C."/>
            <person name="Matos J."/>
            <person name="Miguel C.M."/>
            <person name="Oliveira M.M."/>
            <person name="Ricardo C.P."/>
            <person name="Goncalves S."/>
        </authorList>
    </citation>
    <scope>NUCLEOTIDE SEQUENCE [LARGE SCALE GENOMIC DNA]</scope>
    <source>
        <strain evidence="4">cv. HL8</strain>
    </source>
</reference>
<gene>
    <name evidence="3" type="primary">PCMP-E44_5</name>
    <name evidence="3" type="ORF">CFP56_023224</name>
</gene>
<evidence type="ECO:0000256" key="1">
    <source>
        <dbReference type="ARBA" id="ARBA00022737"/>
    </source>
</evidence>
<dbReference type="NCBIfam" id="TIGR00756">
    <property type="entry name" value="PPR"/>
    <property type="match status" value="1"/>
</dbReference>
<protein>
    <submittedName>
        <fullName evidence="3">Pentatricopeptide repeat-containing protein</fullName>
    </submittedName>
</protein>
<dbReference type="InterPro" id="IPR046960">
    <property type="entry name" value="PPR_At4g14850-like_plant"/>
</dbReference>
<dbReference type="InterPro" id="IPR011990">
    <property type="entry name" value="TPR-like_helical_dom_sf"/>
</dbReference>
<evidence type="ECO:0000256" key="2">
    <source>
        <dbReference type="PROSITE-ProRule" id="PRU00708"/>
    </source>
</evidence>
<dbReference type="PANTHER" id="PTHR47926">
    <property type="entry name" value="PENTATRICOPEPTIDE REPEAT-CONTAINING PROTEIN"/>
    <property type="match status" value="1"/>
</dbReference>
<name>A0AAW0K9J2_QUESU</name>
<dbReference type="Pfam" id="PF01535">
    <property type="entry name" value="PPR"/>
    <property type="match status" value="2"/>
</dbReference>
<keyword evidence="4" id="KW-1185">Reference proteome</keyword>
<dbReference type="EMBL" id="PKMF04000365">
    <property type="protein sequence ID" value="KAK7835747.1"/>
    <property type="molecule type" value="Genomic_DNA"/>
</dbReference>
<dbReference type="Proteomes" id="UP000237347">
    <property type="component" value="Unassembled WGS sequence"/>
</dbReference>
<comment type="caution">
    <text evidence="3">The sequence shown here is derived from an EMBL/GenBank/DDBJ whole genome shotgun (WGS) entry which is preliminary data.</text>
</comment>
<dbReference type="GO" id="GO:0003723">
    <property type="term" value="F:RNA binding"/>
    <property type="evidence" value="ECO:0007669"/>
    <property type="project" value="InterPro"/>
</dbReference>
<dbReference type="Gene3D" id="1.25.40.10">
    <property type="entry name" value="Tetratricopeptide repeat domain"/>
    <property type="match status" value="1"/>
</dbReference>
<feature type="repeat" description="PPR" evidence="2">
    <location>
        <begin position="63"/>
        <end position="97"/>
    </location>
</feature>